<evidence type="ECO:0000256" key="4">
    <source>
        <dbReference type="ARBA" id="ARBA00022827"/>
    </source>
</evidence>
<organism evidence="9 10">
    <name type="scientific">Dactylosporangium roseum</name>
    <dbReference type="NCBI Taxonomy" id="47989"/>
    <lineage>
        <taxon>Bacteria</taxon>
        <taxon>Bacillati</taxon>
        <taxon>Actinomycetota</taxon>
        <taxon>Actinomycetes</taxon>
        <taxon>Micromonosporales</taxon>
        <taxon>Micromonosporaceae</taxon>
        <taxon>Dactylosporangium</taxon>
    </lineage>
</organism>
<dbReference type="Gene3D" id="1.10.540.10">
    <property type="entry name" value="Acyl-CoA dehydrogenase/oxidase, N-terminal domain"/>
    <property type="match status" value="2"/>
</dbReference>
<feature type="domain" description="Acyl-CoA dehydrogenase/oxidase N-terminal" evidence="8">
    <location>
        <begin position="393"/>
        <end position="468"/>
    </location>
</feature>
<evidence type="ECO:0000259" key="8">
    <source>
        <dbReference type="Pfam" id="PF02771"/>
    </source>
</evidence>
<proteinExistence type="inferred from homology"/>
<sequence>MGIALTEEQLALSDAIRGFVKRNVSVSTTRAEFEDLAAGIWPLVWPSLVQQGFVGMHIDPSAGGDGATLVDVAILLEETGRALVPGPLLPTVLTSVVLGRHGSESITETVLPRFVEGATGACVTTTEGLTAAPDGDGWRVSGTSAPLLGAVSGQFFILGAEAAERTVWFVVERSEGDSIKVEQGVGVDLTRDIGRVTVSDLAVRPANMLTATSDDIRTIAAVLFAAEAAGVARYLQESGLEYAKIREQFGRTIGSFQSIKHKCARLYMQTELMTAAAWDAARALQDQPAEQANLAAAAAAAYCFNAVADIGLETTTLFGGIGYTWEHDTHLYWRRGLSLASLLGPARVWDERLGRLATQSTRQRPLDLGAEPEGFRAEIASTLATIAAAPEGRRRAMYAEAGLVSPHYPKPYGREANPIQQVIITEEFARAGVTQPSTIIGEWALPTILAHGTEEQREAFIGPTLRGEIVWCQLFSEPGAGSDLASLRTKAEKVDGGWLLNGQKVWTSGAHEADWGICLARTDPDVPKHKGISYFLVDIHSPGLEVRPLREASGAYLFNEVFFNDVFVPDARLVGEPGDGWRLARTTLGNERVSMGSGMAGMRRDPVTVARALGSAGFEEVVREAGRLQAQREASDALGQRTLLRQLTGLQPGPESSVLKLASAWNSAALSRAAQGWAGPAAAEMGEPYSGAAQGLVSVGPSLIGGGTSEIQLNVIAERVLGLPRD</sequence>
<dbReference type="SUPFAM" id="SSF47203">
    <property type="entry name" value="Acyl-CoA dehydrogenase C-terminal domain-like"/>
    <property type="match status" value="2"/>
</dbReference>
<accession>A0ABY5ZAZ3</accession>
<reference evidence="9" key="1">
    <citation type="submission" date="2021-04" db="EMBL/GenBank/DDBJ databases">
        <title>Biosynthetic gene clusters of Dactylosporangioum roseum.</title>
        <authorList>
            <person name="Hartkoorn R.C."/>
            <person name="Beaudoing E."/>
            <person name="Hot D."/>
            <person name="Moureu S."/>
        </authorList>
    </citation>
    <scope>NUCLEOTIDE SEQUENCE</scope>
    <source>
        <strain evidence="9">NRRL B-16295</strain>
    </source>
</reference>
<dbReference type="Gene3D" id="2.40.110.10">
    <property type="entry name" value="Butyryl-CoA Dehydrogenase, subunit A, domain 2"/>
    <property type="match status" value="1"/>
</dbReference>
<dbReference type="InterPro" id="IPR036250">
    <property type="entry name" value="AcylCo_DH-like_C"/>
</dbReference>
<dbReference type="InterPro" id="IPR009075">
    <property type="entry name" value="AcylCo_DH/oxidase_C"/>
</dbReference>
<name>A0ABY5ZAZ3_9ACTN</name>
<feature type="domain" description="Acyl-CoA dehydrogenase/oxidase N-terminal" evidence="8">
    <location>
        <begin position="6"/>
        <end position="117"/>
    </location>
</feature>
<keyword evidence="5" id="KW-0560">Oxidoreductase</keyword>
<feature type="domain" description="Acyl-CoA dehydrogenase/oxidase C-terminal" evidence="6">
    <location>
        <begin position="578"/>
        <end position="721"/>
    </location>
</feature>
<feature type="domain" description="Acyl-CoA dehydrogenase/oxidase C-terminal" evidence="6">
    <location>
        <begin position="222"/>
        <end position="345"/>
    </location>
</feature>
<dbReference type="InterPro" id="IPR013786">
    <property type="entry name" value="AcylCoA_DH/ox_N"/>
</dbReference>
<dbReference type="InterPro" id="IPR009100">
    <property type="entry name" value="AcylCoA_DH/oxidase_NM_dom_sf"/>
</dbReference>
<feature type="domain" description="Acyl-CoA oxidase/dehydrogenase middle" evidence="7">
    <location>
        <begin position="472"/>
        <end position="566"/>
    </location>
</feature>
<dbReference type="Pfam" id="PF00441">
    <property type="entry name" value="Acyl-CoA_dh_1"/>
    <property type="match status" value="2"/>
</dbReference>
<dbReference type="InterPro" id="IPR006091">
    <property type="entry name" value="Acyl-CoA_Oxase/DH_mid-dom"/>
</dbReference>
<dbReference type="InterPro" id="IPR037069">
    <property type="entry name" value="AcylCoA_DH/ox_N_sf"/>
</dbReference>
<evidence type="ECO:0000313" key="10">
    <source>
        <dbReference type="Proteomes" id="UP001058271"/>
    </source>
</evidence>
<evidence type="ECO:0000259" key="6">
    <source>
        <dbReference type="Pfam" id="PF00441"/>
    </source>
</evidence>
<dbReference type="RefSeq" id="WP_260728592.1">
    <property type="nucleotide sequence ID" value="NZ_BAAABS010000015.1"/>
</dbReference>
<dbReference type="Gene3D" id="1.20.140.10">
    <property type="entry name" value="Butyryl-CoA Dehydrogenase, subunit A, domain 3"/>
    <property type="match status" value="2"/>
</dbReference>
<dbReference type="PANTHER" id="PTHR43292">
    <property type="entry name" value="ACYL-COA DEHYDROGENASE"/>
    <property type="match status" value="1"/>
</dbReference>
<dbReference type="Pfam" id="PF02771">
    <property type="entry name" value="Acyl-CoA_dh_N"/>
    <property type="match status" value="2"/>
</dbReference>
<evidence type="ECO:0000256" key="2">
    <source>
        <dbReference type="ARBA" id="ARBA00009347"/>
    </source>
</evidence>
<dbReference type="InterPro" id="IPR046373">
    <property type="entry name" value="Acyl-CoA_Oxase/DH_mid-dom_sf"/>
</dbReference>
<evidence type="ECO:0000256" key="3">
    <source>
        <dbReference type="ARBA" id="ARBA00022630"/>
    </source>
</evidence>
<evidence type="ECO:0000259" key="7">
    <source>
        <dbReference type="Pfam" id="PF02770"/>
    </source>
</evidence>
<gene>
    <name evidence="9" type="ORF">Drose_13730</name>
</gene>
<dbReference type="PANTHER" id="PTHR43292:SF4">
    <property type="entry name" value="ACYL-COA DEHYDROGENASE FADE34"/>
    <property type="match status" value="1"/>
</dbReference>
<dbReference type="InterPro" id="IPR052161">
    <property type="entry name" value="Mycobact_Acyl-CoA_DH"/>
</dbReference>
<evidence type="ECO:0000256" key="5">
    <source>
        <dbReference type="ARBA" id="ARBA00023002"/>
    </source>
</evidence>
<keyword evidence="10" id="KW-1185">Reference proteome</keyword>
<dbReference type="SUPFAM" id="SSF56645">
    <property type="entry name" value="Acyl-CoA dehydrogenase NM domain-like"/>
    <property type="match status" value="2"/>
</dbReference>
<dbReference type="Proteomes" id="UP001058271">
    <property type="component" value="Chromosome"/>
</dbReference>
<protein>
    <submittedName>
        <fullName evidence="9">Acyl-CoA dehydrogenase</fullName>
    </submittedName>
</protein>
<comment type="similarity">
    <text evidence="2">Belongs to the acyl-CoA dehydrogenase family.</text>
</comment>
<keyword evidence="3" id="KW-0285">Flavoprotein</keyword>
<comment type="cofactor">
    <cofactor evidence="1">
        <name>FAD</name>
        <dbReference type="ChEBI" id="CHEBI:57692"/>
    </cofactor>
</comment>
<keyword evidence="4" id="KW-0274">FAD</keyword>
<evidence type="ECO:0000313" key="9">
    <source>
        <dbReference type="EMBL" id="UWZ39191.1"/>
    </source>
</evidence>
<dbReference type="Pfam" id="PF02770">
    <property type="entry name" value="Acyl-CoA_dh_M"/>
    <property type="match status" value="1"/>
</dbReference>
<evidence type="ECO:0000256" key="1">
    <source>
        <dbReference type="ARBA" id="ARBA00001974"/>
    </source>
</evidence>
<dbReference type="EMBL" id="CP073721">
    <property type="protein sequence ID" value="UWZ39191.1"/>
    <property type="molecule type" value="Genomic_DNA"/>
</dbReference>